<comment type="similarity">
    <text evidence="1">Belongs to the VapB family.</text>
</comment>
<dbReference type="SUPFAM" id="SSF89447">
    <property type="entry name" value="AbrB/MazE/MraZ-like"/>
    <property type="match status" value="1"/>
</dbReference>
<evidence type="ECO:0000313" key="3">
    <source>
        <dbReference type="EMBL" id="EMB25963.1"/>
    </source>
</evidence>
<reference evidence="3 4" key="1">
    <citation type="submission" date="2012-01" db="EMBL/GenBank/DDBJ databases">
        <title>The Genome Sequence of Treponema denticola SP33.</title>
        <authorList>
            <consortium name="The Broad Institute Genome Sequencing Platform"/>
            <person name="Earl A."/>
            <person name="Ward D."/>
            <person name="Feldgarden M."/>
            <person name="Gevers D."/>
            <person name="Blanton J.M."/>
            <person name="Fenno C.J."/>
            <person name="Baranova O.V."/>
            <person name="Mathney J."/>
            <person name="Dewhirst F.E."/>
            <person name="Izard J."/>
            <person name="Young S.K."/>
            <person name="Zeng Q."/>
            <person name="Gargeya S."/>
            <person name="Fitzgerald M."/>
            <person name="Haas B."/>
            <person name="Abouelleil A."/>
            <person name="Alvarado L."/>
            <person name="Arachchi H.M."/>
            <person name="Berlin A."/>
            <person name="Chapman S.B."/>
            <person name="Gearin G."/>
            <person name="Goldberg J."/>
            <person name="Griggs A."/>
            <person name="Gujja S."/>
            <person name="Hansen M."/>
            <person name="Heiman D."/>
            <person name="Howarth C."/>
            <person name="Larimer J."/>
            <person name="Lui A."/>
            <person name="MacDonald P.J.P."/>
            <person name="McCowen C."/>
            <person name="Montmayeur A."/>
            <person name="Murphy C."/>
            <person name="Neiman D."/>
            <person name="Pearson M."/>
            <person name="Priest M."/>
            <person name="Roberts A."/>
            <person name="Saif S."/>
            <person name="Shea T."/>
            <person name="Sisk P."/>
            <person name="Stolte C."/>
            <person name="Sykes S."/>
            <person name="Wortman J."/>
            <person name="Nusbaum C."/>
            <person name="Birren B."/>
        </authorList>
    </citation>
    <scope>NUCLEOTIDE SEQUENCE [LARGE SCALE GENOMIC DNA]</scope>
    <source>
        <strain evidence="3 4">SP33</strain>
    </source>
</reference>
<dbReference type="PANTHER" id="PTHR37550:SF3">
    <property type="entry name" value="ANTITOXIN VAPB1"/>
    <property type="match status" value="1"/>
</dbReference>
<feature type="domain" description="SpoVT-AbrB" evidence="2">
    <location>
        <begin position="7"/>
        <end position="47"/>
    </location>
</feature>
<proteinExistence type="inferred from homology"/>
<dbReference type="Pfam" id="PF04014">
    <property type="entry name" value="MazE_antitoxin"/>
    <property type="match status" value="1"/>
</dbReference>
<evidence type="ECO:0000259" key="2">
    <source>
        <dbReference type="SMART" id="SM00966"/>
    </source>
</evidence>
<dbReference type="SMART" id="SM00966">
    <property type="entry name" value="SpoVT_AbrB"/>
    <property type="match status" value="1"/>
</dbReference>
<comment type="caution">
    <text evidence="3">The sequence shown here is derived from an EMBL/GenBank/DDBJ whole genome shotgun (WGS) entry which is preliminary data.</text>
</comment>
<sequence length="76" mass="8790">MICTKVFTSGNSQAVRIPKEFHIDFSELFIKKIGSSIILTPKESNWENLERSLSEFSDDFMTEGRSQPAMQEREVF</sequence>
<accession>M2BWU6</accession>
<dbReference type="PANTHER" id="PTHR37550">
    <property type="entry name" value="ANTITOXIN VAPB1"/>
    <property type="match status" value="1"/>
</dbReference>
<organism evidence="3 4">
    <name type="scientific">Treponema denticola SP33</name>
    <dbReference type="NCBI Taxonomy" id="999437"/>
    <lineage>
        <taxon>Bacteria</taxon>
        <taxon>Pseudomonadati</taxon>
        <taxon>Spirochaetota</taxon>
        <taxon>Spirochaetia</taxon>
        <taxon>Spirochaetales</taxon>
        <taxon>Treponemataceae</taxon>
        <taxon>Treponema</taxon>
    </lineage>
</organism>
<protein>
    <recommendedName>
        <fullName evidence="2">SpoVT-AbrB domain-containing protein</fullName>
    </recommendedName>
</protein>
<dbReference type="AlphaFoldDB" id="M2BWU6"/>
<dbReference type="GO" id="GO:0003677">
    <property type="term" value="F:DNA binding"/>
    <property type="evidence" value="ECO:0007669"/>
    <property type="project" value="InterPro"/>
</dbReference>
<dbReference type="InterPro" id="IPR047976">
    <property type="entry name" value="Anti_VapB2-like"/>
</dbReference>
<dbReference type="Gene3D" id="2.10.260.10">
    <property type="match status" value="1"/>
</dbReference>
<dbReference type="InterPro" id="IPR051734">
    <property type="entry name" value="VapB_TA_antitoxins"/>
</dbReference>
<evidence type="ECO:0000256" key="1">
    <source>
        <dbReference type="ARBA" id="ARBA00007924"/>
    </source>
</evidence>
<evidence type="ECO:0000313" key="4">
    <source>
        <dbReference type="Proteomes" id="UP000016183"/>
    </source>
</evidence>
<dbReference type="NCBIfam" id="NF040493">
    <property type="entry name" value="TA_anti_VapB"/>
    <property type="match status" value="1"/>
</dbReference>
<name>M2BWU6_TREDN</name>
<dbReference type="Proteomes" id="UP000016183">
    <property type="component" value="Unassembled WGS sequence"/>
</dbReference>
<dbReference type="InterPro" id="IPR007159">
    <property type="entry name" value="SpoVT-AbrB_dom"/>
</dbReference>
<dbReference type="RefSeq" id="WP_010693782.1">
    <property type="nucleotide sequence ID" value="NZ_KB442453.1"/>
</dbReference>
<dbReference type="OrthoDB" id="9810009at2"/>
<dbReference type="InterPro" id="IPR037914">
    <property type="entry name" value="SpoVT-AbrB_sf"/>
</dbReference>
<dbReference type="HOGENOM" id="CLU_162018_2_2_12"/>
<gene>
    <name evidence="3" type="ORF">HMPREF9733_00563</name>
</gene>
<dbReference type="EMBL" id="AGDZ01000017">
    <property type="protein sequence ID" value="EMB25963.1"/>
    <property type="molecule type" value="Genomic_DNA"/>
</dbReference>